<protein>
    <submittedName>
        <fullName evidence="2">Uncharacterized protein</fullName>
    </submittedName>
</protein>
<organism evidence="2 3">
    <name type="scientific">Halocaridina rubra</name>
    <name type="common">Hawaiian red shrimp</name>
    <dbReference type="NCBI Taxonomy" id="373956"/>
    <lineage>
        <taxon>Eukaryota</taxon>
        <taxon>Metazoa</taxon>
        <taxon>Ecdysozoa</taxon>
        <taxon>Arthropoda</taxon>
        <taxon>Crustacea</taxon>
        <taxon>Multicrustacea</taxon>
        <taxon>Malacostraca</taxon>
        <taxon>Eumalacostraca</taxon>
        <taxon>Eucarida</taxon>
        <taxon>Decapoda</taxon>
        <taxon>Pleocyemata</taxon>
        <taxon>Caridea</taxon>
        <taxon>Atyoidea</taxon>
        <taxon>Atyidae</taxon>
        <taxon>Halocaridina</taxon>
    </lineage>
</organism>
<evidence type="ECO:0000313" key="3">
    <source>
        <dbReference type="Proteomes" id="UP001381693"/>
    </source>
</evidence>
<reference evidence="2 3" key="1">
    <citation type="submission" date="2023-11" db="EMBL/GenBank/DDBJ databases">
        <title>Halocaridina rubra genome assembly.</title>
        <authorList>
            <person name="Smith C."/>
        </authorList>
    </citation>
    <scope>NUCLEOTIDE SEQUENCE [LARGE SCALE GENOMIC DNA]</scope>
    <source>
        <strain evidence="2">EP-1</strain>
        <tissue evidence="2">Whole</tissue>
    </source>
</reference>
<proteinExistence type="predicted"/>
<keyword evidence="3" id="KW-1185">Reference proteome</keyword>
<accession>A0AAN9AB40</accession>
<dbReference type="AlphaFoldDB" id="A0AAN9AB40"/>
<feature type="coiled-coil region" evidence="1">
    <location>
        <begin position="32"/>
        <end position="117"/>
    </location>
</feature>
<dbReference type="EMBL" id="JAXCGZ010009456">
    <property type="protein sequence ID" value="KAK7077212.1"/>
    <property type="molecule type" value="Genomic_DNA"/>
</dbReference>
<evidence type="ECO:0000313" key="2">
    <source>
        <dbReference type="EMBL" id="KAK7077212.1"/>
    </source>
</evidence>
<sequence>MPNFVDPLRSIFIRQEAALRKLDAIIVKVSQVDSLESKLEGMQKLLEEQLEKNNVLETKLEVLEEKLLEHQLEQYKILEVKLETIETKLHERSLAVNHTLEVELEALATKLQENQLETNLMIENKLETIDVKLEDVLNAVKNTSLNCTEVGAQIMHTQEKLRETCQSNTDENEEVVTIFRNINETSSESLLNYTTDISHLSDKAMHEIKSFVENTVTNIIFPTHLRDNDAMGINTEISHKLTNLSDLITSHINITKHLFAATFNRIAVSNLAMDKRLGALLHTSSSRQRVLQDSLLTAIASLSPVIKTQTQEVIRKTESKLGSLELSLASSVKRHAKELATQVLEAANVTLNDVYMNTMARLTDLYQAHINQSLLLENNFNLMNELKNLTFHRQQSNENYDLCLDAIGEDDQNETTKYTLRALSRIEDVVSIATVFGRC</sequence>
<keyword evidence="1" id="KW-0175">Coiled coil</keyword>
<evidence type="ECO:0000256" key="1">
    <source>
        <dbReference type="SAM" id="Coils"/>
    </source>
</evidence>
<comment type="caution">
    <text evidence="2">The sequence shown here is derived from an EMBL/GenBank/DDBJ whole genome shotgun (WGS) entry which is preliminary data.</text>
</comment>
<dbReference type="Proteomes" id="UP001381693">
    <property type="component" value="Unassembled WGS sequence"/>
</dbReference>
<name>A0AAN9AB40_HALRR</name>
<gene>
    <name evidence="2" type="ORF">SK128_007106</name>
</gene>